<dbReference type="Proteomes" id="UP000022311">
    <property type="component" value="Unassembled WGS sequence"/>
</dbReference>
<feature type="transmembrane region" description="Helical" evidence="1">
    <location>
        <begin position="6"/>
        <end position="24"/>
    </location>
</feature>
<gene>
    <name evidence="2" type="ORF">HMPREF1563_3298</name>
</gene>
<evidence type="ECO:0000313" key="3">
    <source>
        <dbReference type="Proteomes" id="UP000022311"/>
    </source>
</evidence>
<keyword evidence="1" id="KW-1133">Transmembrane helix</keyword>
<evidence type="ECO:0000256" key="1">
    <source>
        <dbReference type="SAM" id="Phobius"/>
    </source>
</evidence>
<evidence type="ECO:0000313" key="2">
    <source>
        <dbReference type="EMBL" id="EUD09154.1"/>
    </source>
</evidence>
<dbReference type="AlphaFoldDB" id="A0AAV3M0N6"/>
<proteinExistence type="predicted"/>
<keyword evidence="1" id="KW-0812">Transmembrane</keyword>
<accession>A0AAV3M0N6</accession>
<sequence>MFDSDNSPILAGIIIGGGVVFWGINHDKASNIKRELDNICYKKYGKSHKDSWNDISNDEGY</sequence>
<comment type="caution">
    <text evidence="2">The sequence shown here is derived from an EMBL/GenBank/DDBJ whole genome shotgun (WGS) entry which is preliminary data.</text>
</comment>
<name>A0AAV3M0N6_9GAMM</name>
<organism evidence="2 3">
    <name type="scientific">Providencia alcalifaciens 205/92</name>
    <dbReference type="NCBI Taxonomy" id="1256988"/>
    <lineage>
        <taxon>Bacteria</taxon>
        <taxon>Pseudomonadati</taxon>
        <taxon>Pseudomonadota</taxon>
        <taxon>Gammaproteobacteria</taxon>
        <taxon>Enterobacterales</taxon>
        <taxon>Morganellaceae</taxon>
        <taxon>Providencia</taxon>
    </lineage>
</organism>
<dbReference type="EMBL" id="JALD01000084">
    <property type="protein sequence ID" value="EUD09154.1"/>
    <property type="molecule type" value="Genomic_DNA"/>
</dbReference>
<reference evidence="2 3" key="1">
    <citation type="submission" date="2014-01" db="EMBL/GenBank/DDBJ databases">
        <authorList>
            <person name="Durkin A.S."/>
            <person name="McCorrison J."/>
            <person name="Torralba M."/>
            <person name="Gillis M."/>
            <person name="Haft D.H."/>
            <person name="Methe B."/>
            <person name="Sutton G."/>
            <person name="Nelson K.E."/>
        </authorList>
    </citation>
    <scope>NUCLEOTIDE SEQUENCE [LARGE SCALE GENOMIC DNA]</scope>
    <source>
        <strain evidence="2 3">205/92</strain>
    </source>
</reference>
<protein>
    <submittedName>
        <fullName evidence="2">Uncharacterized protein</fullName>
    </submittedName>
</protein>
<keyword evidence="1" id="KW-0472">Membrane</keyword>